<dbReference type="AlphaFoldDB" id="A0A1U9K531"/>
<dbReference type="Gene3D" id="3.20.20.370">
    <property type="entry name" value="Glycoside hydrolase/deacetylase"/>
    <property type="match status" value="1"/>
</dbReference>
<dbReference type="SUPFAM" id="SSF88713">
    <property type="entry name" value="Glycoside hydrolase/deacetylase"/>
    <property type="match status" value="1"/>
</dbReference>
<dbReference type="RefSeq" id="WP_077718974.1">
    <property type="nucleotide sequence ID" value="NZ_CP019699.1"/>
</dbReference>
<accession>A0A1U9K531</accession>
<dbReference type="GO" id="GO:0005975">
    <property type="term" value="P:carbohydrate metabolic process"/>
    <property type="evidence" value="ECO:0007669"/>
    <property type="project" value="InterPro"/>
</dbReference>
<gene>
    <name evidence="1" type="ORF">B0W44_04590</name>
</gene>
<dbReference type="InterPro" id="IPR011330">
    <property type="entry name" value="Glyco_hydro/deAcase_b/a-brl"/>
</dbReference>
<protein>
    <recommendedName>
        <fullName evidence="3">Polysaccharide deacetylase</fullName>
    </recommendedName>
</protein>
<sequence length="438" mass="50009">MRLTPEGPALQPVWYEAPFEKGWIDICAVDVFKTMVFLQQGDQPVRHDGAPAPDGTAPLDDGILKAEDTLQQDWEWDRRFTPSGGAYFAFPYSDLWREAVVRCLVKWALRQGYTIPVIGYWPAGVKAVAHLSHDSDLNIDASAETTLDLLKPFAVNSTWCMMEPGYSPHIYERVKEAGHELALHYNALEEQNGKWDRREFRRQYHWLKEVAALDGVTSNKNHYTRFEGWGELFAWCEECGIEVDQTRGPSKGGDRGFVFATCHPYKPIAWHDEENRIYDLLEIGFLTQDLDLSDYWGKSDIVFPLLDQVERVEGVAHFLFHQVHIHNSESVRKALKTLLAEAIQRGMPWWTSQQINRWERARRSVRIEKGSISAVEAELDVTSDTGLKRGVIHIPLEERAEYGQVTRRWGVPCLSIVTDIAPGTTSLKMELNQGEGAR</sequence>
<dbReference type="OrthoDB" id="2492838at2"/>
<dbReference type="EMBL" id="CP019699">
    <property type="protein sequence ID" value="AQS55155.1"/>
    <property type="molecule type" value="Genomic_DNA"/>
</dbReference>
<dbReference type="Proteomes" id="UP000188603">
    <property type="component" value="Chromosome"/>
</dbReference>
<name>A0A1U9K531_9BACL</name>
<organism evidence="1 2">
    <name type="scientific">Novibacillus thermophilus</name>
    <dbReference type="NCBI Taxonomy" id="1471761"/>
    <lineage>
        <taxon>Bacteria</taxon>
        <taxon>Bacillati</taxon>
        <taxon>Bacillota</taxon>
        <taxon>Bacilli</taxon>
        <taxon>Bacillales</taxon>
        <taxon>Thermoactinomycetaceae</taxon>
        <taxon>Novibacillus</taxon>
    </lineage>
</organism>
<evidence type="ECO:0008006" key="3">
    <source>
        <dbReference type="Google" id="ProtNLM"/>
    </source>
</evidence>
<evidence type="ECO:0000313" key="1">
    <source>
        <dbReference type="EMBL" id="AQS55155.1"/>
    </source>
</evidence>
<keyword evidence="2" id="KW-1185">Reference proteome</keyword>
<proteinExistence type="predicted"/>
<dbReference type="STRING" id="1471761.B0W44_04590"/>
<reference evidence="1 2" key="1">
    <citation type="journal article" date="2015" name="Int. J. Syst. Evol. Microbiol.">
        <title>Novibacillus thermophilus gen. nov., sp. nov., a Gram-staining-negative and moderately thermophilic member of the family Thermoactinomycetaceae.</title>
        <authorList>
            <person name="Yang G."/>
            <person name="Chen J."/>
            <person name="Zhou S."/>
        </authorList>
    </citation>
    <scope>NUCLEOTIDE SEQUENCE [LARGE SCALE GENOMIC DNA]</scope>
    <source>
        <strain evidence="1 2">SG-1</strain>
    </source>
</reference>
<dbReference type="KEGG" id="ntr:B0W44_04590"/>
<evidence type="ECO:0000313" key="2">
    <source>
        <dbReference type="Proteomes" id="UP000188603"/>
    </source>
</evidence>